<accession>A0A0C1UFV7</accession>
<reference evidence="2 3" key="1">
    <citation type="journal article" date="2015" name="Infect. Genet. Evol.">
        <title>Genomic sequences of six botulinum neurotoxin-producing strains representing three clostridial species illustrate the mobility and diversity of botulinum neurotoxin genes.</title>
        <authorList>
            <person name="Smith T.J."/>
            <person name="Hill K.K."/>
            <person name="Xie G."/>
            <person name="Foley B.T."/>
            <person name="Williamson C.H."/>
            <person name="Foster J.T."/>
            <person name="Johnson S.L."/>
            <person name="Chertkov O."/>
            <person name="Teshima H."/>
            <person name="Gibbons H.S."/>
            <person name="Johnsky L.A."/>
            <person name="Karavis M.A."/>
            <person name="Smith L.A."/>
        </authorList>
    </citation>
    <scope>NUCLEOTIDE SEQUENCE [LARGE SCALE GENOMIC DNA]</scope>
    <source>
        <strain evidence="2 3">CDC 2741</strain>
    </source>
</reference>
<protein>
    <submittedName>
        <fullName evidence="2">Uncharacterized protein</fullName>
    </submittedName>
</protein>
<keyword evidence="3" id="KW-1185">Reference proteome</keyword>
<gene>
    <name evidence="2" type="ORF">U732_2064</name>
</gene>
<dbReference type="EMBL" id="AYSO01000017">
    <property type="protein sequence ID" value="KIE46290.1"/>
    <property type="molecule type" value="Genomic_DNA"/>
</dbReference>
<comment type="caution">
    <text evidence="2">The sequence shown here is derived from an EMBL/GenBank/DDBJ whole genome shotgun (WGS) entry which is preliminary data.</text>
</comment>
<evidence type="ECO:0000256" key="1">
    <source>
        <dbReference type="SAM" id="Phobius"/>
    </source>
</evidence>
<proteinExistence type="predicted"/>
<evidence type="ECO:0000313" key="3">
    <source>
        <dbReference type="Proteomes" id="UP000031366"/>
    </source>
</evidence>
<organism evidence="2 3">
    <name type="scientific">Clostridium argentinense CDC 2741</name>
    <dbReference type="NCBI Taxonomy" id="1418104"/>
    <lineage>
        <taxon>Bacteria</taxon>
        <taxon>Bacillati</taxon>
        <taxon>Bacillota</taxon>
        <taxon>Clostridia</taxon>
        <taxon>Eubacteriales</taxon>
        <taxon>Clostridiaceae</taxon>
        <taxon>Clostridium</taxon>
    </lineage>
</organism>
<keyword evidence="1" id="KW-0812">Transmembrane</keyword>
<evidence type="ECO:0000313" key="2">
    <source>
        <dbReference type="EMBL" id="KIE46290.1"/>
    </source>
</evidence>
<name>A0A0C1UFV7_9CLOT</name>
<sequence>MKKRKFIAKTLVLIIIFYMVLYNLSIKFYIDEGKFSLIHYKYEEIYDKSDYICVIRLNKPLASIEKYKIEKENAVNIITKDEEKIIVSFLGEAELYDIGNENGIDLIDTYYLSPIELNFNMDSYKVKRKNFVFKIKTDKENIISFKYRKEIINIVLN</sequence>
<dbReference type="RefSeq" id="WP_039634082.1">
    <property type="nucleotide sequence ID" value="NZ_AYSO01000017.1"/>
</dbReference>
<keyword evidence="1" id="KW-0472">Membrane</keyword>
<dbReference type="Proteomes" id="UP000031366">
    <property type="component" value="Unassembled WGS sequence"/>
</dbReference>
<feature type="transmembrane region" description="Helical" evidence="1">
    <location>
        <begin position="6"/>
        <end position="24"/>
    </location>
</feature>
<keyword evidence="1" id="KW-1133">Transmembrane helix</keyword>
<dbReference type="AlphaFoldDB" id="A0A0C1UFV7"/>